<evidence type="ECO:0000313" key="2">
    <source>
        <dbReference type="EMBL" id="DAD84386.1"/>
    </source>
</evidence>
<reference evidence="2" key="1">
    <citation type="journal article" date="2021" name="Proc. Natl. Acad. Sci. U.S.A.">
        <title>A Catalog of Tens of Thousands of Viruses from Human Metagenomes Reveals Hidden Associations with Chronic Diseases.</title>
        <authorList>
            <person name="Tisza M.J."/>
            <person name="Buck C.B."/>
        </authorList>
    </citation>
    <scope>NUCLEOTIDE SEQUENCE</scope>
    <source>
        <strain evidence="2">CtUS21</strain>
    </source>
</reference>
<accession>A0A8S5MQI3</accession>
<name>A0A8S5MQI3_9CAUD</name>
<dbReference type="EMBL" id="BK014959">
    <property type="protein sequence ID" value="DAD84386.1"/>
    <property type="molecule type" value="Genomic_DNA"/>
</dbReference>
<evidence type="ECO:0000256" key="1">
    <source>
        <dbReference type="SAM" id="Coils"/>
    </source>
</evidence>
<sequence length="49" mass="6015">MTLPEMYYYDPRKSEKEARIEKYEREIASLQHRIQELRKLIESERASAQ</sequence>
<organism evidence="2">
    <name type="scientific">Podoviridae sp. ctUS21</name>
    <dbReference type="NCBI Taxonomy" id="2826557"/>
    <lineage>
        <taxon>Viruses</taxon>
        <taxon>Duplodnaviria</taxon>
        <taxon>Heunggongvirae</taxon>
        <taxon>Uroviricota</taxon>
        <taxon>Caudoviricetes</taxon>
    </lineage>
</organism>
<protein>
    <submittedName>
        <fullName evidence="2">Uncharacterized protein</fullName>
    </submittedName>
</protein>
<feature type="coiled-coil region" evidence="1">
    <location>
        <begin position="13"/>
        <end position="47"/>
    </location>
</feature>
<keyword evidence="1" id="KW-0175">Coiled coil</keyword>
<proteinExistence type="predicted"/>